<feature type="coiled-coil region" evidence="1">
    <location>
        <begin position="156"/>
        <end position="240"/>
    </location>
</feature>
<name>A0ABW0RHY4_9GAMM</name>
<keyword evidence="1" id="KW-0175">Coiled coil</keyword>
<dbReference type="RefSeq" id="WP_248154718.1">
    <property type="nucleotide sequence ID" value="NZ_JAKZAJ010000001.1"/>
</dbReference>
<protein>
    <recommendedName>
        <fullName evidence="6">Chromosome partition protein Smc</fullName>
    </recommendedName>
</protein>
<evidence type="ECO:0000313" key="5">
    <source>
        <dbReference type="Proteomes" id="UP001596055"/>
    </source>
</evidence>
<dbReference type="Proteomes" id="UP001596055">
    <property type="component" value="Unassembled WGS sequence"/>
</dbReference>
<organism evidence="4 5">
    <name type="scientific">Marinobacter koreensis</name>
    <dbReference type="NCBI Taxonomy" id="335974"/>
    <lineage>
        <taxon>Bacteria</taxon>
        <taxon>Pseudomonadati</taxon>
        <taxon>Pseudomonadota</taxon>
        <taxon>Gammaproteobacteria</taxon>
        <taxon>Pseudomonadales</taxon>
        <taxon>Marinobacteraceae</taxon>
        <taxon>Marinobacter</taxon>
    </lineage>
</organism>
<keyword evidence="5" id="KW-1185">Reference proteome</keyword>
<reference evidence="5" key="1">
    <citation type="journal article" date="2019" name="Int. J. Syst. Evol. Microbiol.">
        <title>The Global Catalogue of Microorganisms (GCM) 10K type strain sequencing project: providing services to taxonomists for standard genome sequencing and annotation.</title>
        <authorList>
            <consortium name="The Broad Institute Genomics Platform"/>
            <consortium name="The Broad Institute Genome Sequencing Center for Infectious Disease"/>
            <person name="Wu L."/>
            <person name="Ma J."/>
        </authorList>
    </citation>
    <scope>NUCLEOTIDE SEQUENCE [LARGE SCALE GENOMIC DNA]</scope>
    <source>
        <strain evidence="5">CGMCC 4.1799</strain>
    </source>
</reference>
<dbReference type="Gene3D" id="1.10.287.1490">
    <property type="match status" value="1"/>
</dbReference>
<dbReference type="EMBL" id="JBHSNL010000001">
    <property type="protein sequence ID" value="MFC5544379.1"/>
    <property type="molecule type" value="Genomic_DNA"/>
</dbReference>
<evidence type="ECO:0000256" key="1">
    <source>
        <dbReference type="SAM" id="Coils"/>
    </source>
</evidence>
<evidence type="ECO:0008006" key="6">
    <source>
        <dbReference type="Google" id="ProtNLM"/>
    </source>
</evidence>
<sequence>MEPIRPDDDELRADAPIGRSSDKVRKEKRPTPSKPGRPATPGKKQPVAGANKRGGGAMLWLVVVLLAIVGAGGWYLQNQRIQALESQLEEADYWARQSKLALARFEGELSQTGENLQERGASLSEQIASNKKSVASANSEIRKLWVLANEKNKPRLDDHEERLKSLSSDLASSKKSVGQLEASLEQLQSSLKADIAALEKQTQTSLASVEDKTGQINATVADLKQQMAEVDQRVDQRIRRFEQEQKLGIDGMESRISALEKQSNGVAEASMVKALKGELSSLQKTVEAIDASRSQLTSRLVRLSDEVDRLKAQVAGK</sequence>
<dbReference type="SUPFAM" id="SSF57997">
    <property type="entry name" value="Tropomyosin"/>
    <property type="match status" value="1"/>
</dbReference>
<keyword evidence="3" id="KW-0812">Transmembrane</keyword>
<evidence type="ECO:0000313" key="4">
    <source>
        <dbReference type="EMBL" id="MFC5544379.1"/>
    </source>
</evidence>
<keyword evidence="3" id="KW-1133">Transmembrane helix</keyword>
<feature type="region of interest" description="Disordered" evidence="2">
    <location>
        <begin position="1"/>
        <end position="50"/>
    </location>
</feature>
<gene>
    <name evidence="4" type="ORF">ACFPQA_04930</name>
</gene>
<feature type="transmembrane region" description="Helical" evidence="3">
    <location>
        <begin position="57"/>
        <end position="76"/>
    </location>
</feature>
<evidence type="ECO:0000256" key="3">
    <source>
        <dbReference type="SAM" id="Phobius"/>
    </source>
</evidence>
<proteinExistence type="predicted"/>
<keyword evidence="3" id="KW-0472">Membrane</keyword>
<accession>A0ABW0RHY4</accession>
<evidence type="ECO:0000256" key="2">
    <source>
        <dbReference type="SAM" id="MobiDB-lite"/>
    </source>
</evidence>
<comment type="caution">
    <text evidence="4">The sequence shown here is derived from an EMBL/GenBank/DDBJ whole genome shotgun (WGS) entry which is preliminary data.</text>
</comment>